<dbReference type="PANTHER" id="PTHR43776">
    <property type="entry name" value="TRANSPORT ATP-BINDING PROTEIN"/>
    <property type="match status" value="1"/>
</dbReference>
<evidence type="ECO:0000256" key="4">
    <source>
        <dbReference type="ARBA" id="ARBA00022840"/>
    </source>
</evidence>
<keyword evidence="2" id="KW-0813">Transport</keyword>
<dbReference type="Gene3D" id="3.40.50.300">
    <property type="entry name" value="P-loop containing nucleotide triphosphate hydrolases"/>
    <property type="match status" value="1"/>
</dbReference>
<evidence type="ECO:0000256" key="2">
    <source>
        <dbReference type="ARBA" id="ARBA00022448"/>
    </source>
</evidence>
<evidence type="ECO:0000256" key="1">
    <source>
        <dbReference type="ARBA" id="ARBA00005417"/>
    </source>
</evidence>
<dbReference type="AlphaFoldDB" id="A0A9W5S0V1"/>
<comment type="caution">
    <text evidence="5">The sequence shown here is derived from an EMBL/GenBank/DDBJ whole genome shotgun (WGS) entry which is preliminary data.</text>
</comment>
<accession>A0A9W5S0V1</accession>
<organism evidence="5 6">
    <name type="scientific">Paenibacillus darwinianus</name>
    <dbReference type="NCBI Taxonomy" id="1380763"/>
    <lineage>
        <taxon>Bacteria</taxon>
        <taxon>Bacillati</taxon>
        <taxon>Bacillota</taxon>
        <taxon>Bacilli</taxon>
        <taxon>Bacillales</taxon>
        <taxon>Paenibacillaceae</taxon>
        <taxon>Paenibacillus</taxon>
    </lineage>
</organism>
<dbReference type="GO" id="GO:0005524">
    <property type="term" value="F:ATP binding"/>
    <property type="evidence" value="ECO:0007669"/>
    <property type="project" value="UniProtKB-KW"/>
</dbReference>
<comment type="similarity">
    <text evidence="1">Belongs to the ABC transporter superfamily.</text>
</comment>
<sequence>MVFSLTLIFISHDLHVVEYMSDEVMVMYLGKVVEKGSTEKIFENPGHPYTRAAAFGSLPG</sequence>
<evidence type="ECO:0000313" key="5">
    <source>
        <dbReference type="EMBL" id="EXX89149.1"/>
    </source>
</evidence>
<evidence type="ECO:0008006" key="7">
    <source>
        <dbReference type="Google" id="ProtNLM"/>
    </source>
</evidence>
<evidence type="ECO:0000256" key="3">
    <source>
        <dbReference type="ARBA" id="ARBA00022741"/>
    </source>
</evidence>
<protein>
    <recommendedName>
        <fullName evidence="7">Oligopeptide/dipeptide ABC transporter C-terminal domain-containing protein</fullName>
    </recommendedName>
</protein>
<dbReference type="Proteomes" id="UP000053750">
    <property type="component" value="Unassembled WGS sequence"/>
</dbReference>
<keyword evidence="4" id="KW-0067">ATP-binding</keyword>
<gene>
    <name evidence="5" type="ORF">BG53_00595</name>
</gene>
<keyword evidence="6" id="KW-1185">Reference proteome</keyword>
<evidence type="ECO:0000313" key="6">
    <source>
        <dbReference type="Proteomes" id="UP000053750"/>
    </source>
</evidence>
<dbReference type="PANTHER" id="PTHR43776:SF7">
    <property type="entry name" value="D,D-DIPEPTIDE TRANSPORT ATP-BINDING PROTEIN DDPF-RELATED"/>
    <property type="match status" value="1"/>
</dbReference>
<proteinExistence type="inferred from homology"/>
<dbReference type="EMBL" id="JFHU01000106">
    <property type="protein sequence ID" value="EXX89149.1"/>
    <property type="molecule type" value="Genomic_DNA"/>
</dbReference>
<dbReference type="SUPFAM" id="SSF52540">
    <property type="entry name" value="P-loop containing nucleoside triphosphate hydrolases"/>
    <property type="match status" value="1"/>
</dbReference>
<dbReference type="InterPro" id="IPR050319">
    <property type="entry name" value="ABC_transp_ATP-bind"/>
</dbReference>
<dbReference type="InterPro" id="IPR027417">
    <property type="entry name" value="P-loop_NTPase"/>
</dbReference>
<reference evidence="5 6" key="1">
    <citation type="submission" date="2014-02" db="EMBL/GenBank/DDBJ databases">
        <title>Genome sequence of Paenibacillus darwinianus reveals adaptive mechanisms for survival in Antarctic soils.</title>
        <authorList>
            <person name="Dsouza M."/>
            <person name="Taylor M.W."/>
            <person name="Turner S.J."/>
            <person name="Aislabie J."/>
        </authorList>
    </citation>
    <scope>NUCLEOTIDE SEQUENCE [LARGE SCALE GENOMIC DNA]</scope>
    <source>
        <strain evidence="5 6">CE1</strain>
    </source>
</reference>
<keyword evidence="3" id="KW-0547">Nucleotide-binding</keyword>
<name>A0A9W5S0V1_9BACL</name>